<dbReference type="InterPro" id="IPR050360">
    <property type="entry name" value="MFS_Sugar_Transporters"/>
</dbReference>
<dbReference type="GO" id="GO:0016020">
    <property type="term" value="C:membrane"/>
    <property type="evidence" value="ECO:0007669"/>
    <property type="project" value="UniProtKB-SubCell"/>
</dbReference>
<evidence type="ECO:0000256" key="5">
    <source>
        <dbReference type="SAM" id="Phobius"/>
    </source>
</evidence>
<proteinExistence type="predicted"/>
<keyword evidence="2 5" id="KW-0812">Transmembrane</keyword>
<dbReference type="EMBL" id="JAQJAN010000002">
    <property type="protein sequence ID" value="KAJ5738510.1"/>
    <property type="molecule type" value="Genomic_DNA"/>
</dbReference>
<evidence type="ECO:0000313" key="6">
    <source>
        <dbReference type="EMBL" id="KAJ5738510.1"/>
    </source>
</evidence>
<dbReference type="PANTHER" id="PTHR48022:SF2">
    <property type="entry name" value="PLASTIDIC GLUCOSE TRANSPORTER 4"/>
    <property type="match status" value="1"/>
</dbReference>
<sequence>MVQHMHASGSGVGVFIVYGCSIHIAPTKNLQYQIPWFAQTFAPAISILLSFFVIESPRWLLIDQKHDQSLNALTQLRGLPSDTENVADEFHSMAS</sequence>
<evidence type="ECO:0000313" key="7">
    <source>
        <dbReference type="Proteomes" id="UP001215712"/>
    </source>
</evidence>
<reference evidence="6" key="2">
    <citation type="submission" date="2023-01" db="EMBL/GenBank/DDBJ databases">
        <authorList>
            <person name="Petersen C."/>
        </authorList>
    </citation>
    <scope>NUCLEOTIDE SEQUENCE</scope>
    <source>
        <strain evidence="6">IBT 17514</strain>
    </source>
</reference>
<gene>
    <name evidence="6" type="ORF">N7493_001665</name>
</gene>
<comment type="caution">
    <text evidence="6">The sequence shown here is derived from an EMBL/GenBank/DDBJ whole genome shotgun (WGS) entry which is preliminary data.</text>
</comment>
<comment type="subcellular location">
    <subcellularLocation>
        <location evidence="1">Membrane</location>
        <topology evidence="1">Multi-pass membrane protein</topology>
    </subcellularLocation>
</comment>
<evidence type="ECO:0000256" key="2">
    <source>
        <dbReference type="ARBA" id="ARBA00022692"/>
    </source>
</evidence>
<dbReference type="AlphaFoldDB" id="A0AAD6N025"/>
<dbReference type="Proteomes" id="UP001215712">
    <property type="component" value="Unassembled WGS sequence"/>
</dbReference>
<feature type="transmembrane region" description="Helical" evidence="5">
    <location>
        <begin position="7"/>
        <end position="24"/>
    </location>
</feature>
<dbReference type="PANTHER" id="PTHR48022">
    <property type="entry name" value="PLASTIDIC GLUCOSE TRANSPORTER 4"/>
    <property type="match status" value="1"/>
</dbReference>
<reference evidence="6" key="1">
    <citation type="journal article" date="2023" name="IMA Fungus">
        <title>Comparative genomic study of the Penicillium genus elucidates a diverse pangenome and 15 lateral gene transfer events.</title>
        <authorList>
            <person name="Petersen C."/>
            <person name="Sorensen T."/>
            <person name="Nielsen M.R."/>
            <person name="Sondergaard T.E."/>
            <person name="Sorensen J.L."/>
            <person name="Fitzpatrick D.A."/>
            <person name="Frisvad J.C."/>
            <person name="Nielsen K.L."/>
        </authorList>
    </citation>
    <scope>NUCLEOTIDE SEQUENCE</scope>
    <source>
        <strain evidence="6">IBT 17514</strain>
    </source>
</reference>
<dbReference type="GO" id="GO:0005351">
    <property type="term" value="F:carbohydrate:proton symporter activity"/>
    <property type="evidence" value="ECO:0007669"/>
    <property type="project" value="TreeGrafter"/>
</dbReference>
<evidence type="ECO:0000256" key="4">
    <source>
        <dbReference type="ARBA" id="ARBA00023136"/>
    </source>
</evidence>
<dbReference type="InterPro" id="IPR005828">
    <property type="entry name" value="MFS_sugar_transport-like"/>
</dbReference>
<dbReference type="InterPro" id="IPR036259">
    <property type="entry name" value="MFS_trans_sf"/>
</dbReference>
<accession>A0AAD6N025</accession>
<keyword evidence="7" id="KW-1185">Reference proteome</keyword>
<dbReference type="Pfam" id="PF00083">
    <property type="entry name" value="Sugar_tr"/>
    <property type="match status" value="1"/>
</dbReference>
<name>A0AAD6N025_9EURO</name>
<feature type="transmembrane region" description="Helical" evidence="5">
    <location>
        <begin position="36"/>
        <end position="54"/>
    </location>
</feature>
<keyword evidence="3 5" id="KW-1133">Transmembrane helix</keyword>
<evidence type="ECO:0000256" key="1">
    <source>
        <dbReference type="ARBA" id="ARBA00004141"/>
    </source>
</evidence>
<organism evidence="6 7">
    <name type="scientific">Penicillium malachiteum</name>
    <dbReference type="NCBI Taxonomy" id="1324776"/>
    <lineage>
        <taxon>Eukaryota</taxon>
        <taxon>Fungi</taxon>
        <taxon>Dikarya</taxon>
        <taxon>Ascomycota</taxon>
        <taxon>Pezizomycotina</taxon>
        <taxon>Eurotiomycetes</taxon>
        <taxon>Eurotiomycetidae</taxon>
        <taxon>Eurotiales</taxon>
        <taxon>Aspergillaceae</taxon>
        <taxon>Penicillium</taxon>
    </lineage>
</organism>
<protein>
    <submittedName>
        <fullName evidence="6">General substrate transporter</fullName>
    </submittedName>
</protein>
<keyword evidence="4 5" id="KW-0472">Membrane</keyword>
<dbReference type="Gene3D" id="1.20.1250.20">
    <property type="entry name" value="MFS general substrate transporter like domains"/>
    <property type="match status" value="1"/>
</dbReference>
<evidence type="ECO:0000256" key="3">
    <source>
        <dbReference type="ARBA" id="ARBA00022989"/>
    </source>
</evidence>